<dbReference type="AlphaFoldDB" id="A0A0A9CD90"/>
<accession>A0A0A9CD90</accession>
<dbReference type="EMBL" id="GBRH01225477">
    <property type="protein sequence ID" value="JAD72418.1"/>
    <property type="molecule type" value="Transcribed_RNA"/>
</dbReference>
<protein>
    <submittedName>
        <fullName evidence="1">Uncharacterized protein</fullName>
    </submittedName>
</protein>
<name>A0A0A9CD90_ARUDO</name>
<organism evidence="1">
    <name type="scientific">Arundo donax</name>
    <name type="common">Giant reed</name>
    <name type="synonym">Donax arundinaceus</name>
    <dbReference type="NCBI Taxonomy" id="35708"/>
    <lineage>
        <taxon>Eukaryota</taxon>
        <taxon>Viridiplantae</taxon>
        <taxon>Streptophyta</taxon>
        <taxon>Embryophyta</taxon>
        <taxon>Tracheophyta</taxon>
        <taxon>Spermatophyta</taxon>
        <taxon>Magnoliopsida</taxon>
        <taxon>Liliopsida</taxon>
        <taxon>Poales</taxon>
        <taxon>Poaceae</taxon>
        <taxon>PACMAD clade</taxon>
        <taxon>Arundinoideae</taxon>
        <taxon>Arundineae</taxon>
        <taxon>Arundo</taxon>
    </lineage>
</organism>
<sequence>MALVMSFMAACINAWLIFSAYSFGLFFLSCLALHACTHAITTASPQFTWQQGIRDCGPWHACMHEEVVLSSLLALLWMYVLLDT</sequence>
<evidence type="ECO:0000313" key="1">
    <source>
        <dbReference type="EMBL" id="JAD72418.1"/>
    </source>
</evidence>
<reference evidence="1" key="2">
    <citation type="journal article" date="2015" name="Data Brief">
        <title>Shoot transcriptome of the giant reed, Arundo donax.</title>
        <authorList>
            <person name="Barrero R.A."/>
            <person name="Guerrero F.D."/>
            <person name="Moolhuijzen P."/>
            <person name="Goolsby J.A."/>
            <person name="Tidwell J."/>
            <person name="Bellgard S.E."/>
            <person name="Bellgard M.I."/>
        </authorList>
    </citation>
    <scope>NUCLEOTIDE SEQUENCE</scope>
    <source>
        <tissue evidence="1">Shoot tissue taken approximately 20 cm above the soil surface</tissue>
    </source>
</reference>
<reference evidence="1" key="1">
    <citation type="submission" date="2014-09" db="EMBL/GenBank/DDBJ databases">
        <authorList>
            <person name="Magalhaes I.L.F."/>
            <person name="Oliveira U."/>
            <person name="Santos F.R."/>
            <person name="Vidigal T.H.D.A."/>
            <person name="Brescovit A.D."/>
            <person name="Santos A.J."/>
        </authorList>
    </citation>
    <scope>NUCLEOTIDE SEQUENCE</scope>
    <source>
        <tissue evidence="1">Shoot tissue taken approximately 20 cm above the soil surface</tissue>
    </source>
</reference>
<proteinExistence type="predicted"/>